<dbReference type="AlphaFoldDB" id="A0AAQ1ME43"/>
<evidence type="ECO:0000259" key="4">
    <source>
        <dbReference type="Pfam" id="PF01420"/>
    </source>
</evidence>
<reference evidence="6" key="1">
    <citation type="submission" date="2016-11" db="EMBL/GenBank/DDBJ databases">
        <authorList>
            <person name="Jaros S."/>
            <person name="Januszkiewicz K."/>
            <person name="Wedrychowicz H."/>
        </authorList>
    </citation>
    <scope>NUCLEOTIDE SEQUENCE [LARGE SCALE GENOMIC DNA]</scope>
    <source>
        <strain evidence="6">DSM 4029</strain>
    </source>
</reference>
<evidence type="ECO:0000256" key="1">
    <source>
        <dbReference type="ARBA" id="ARBA00010923"/>
    </source>
</evidence>
<dbReference type="Pfam" id="PF01420">
    <property type="entry name" value="Methylase_S"/>
    <property type="match status" value="1"/>
</dbReference>
<protein>
    <submittedName>
        <fullName evidence="5">Type I restriction enzyme, S subunit</fullName>
    </submittedName>
</protein>
<dbReference type="GO" id="GO:0009307">
    <property type="term" value="P:DNA restriction-modification system"/>
    <property type="evidence" value="ECO:0007669"/>
    <property type="project" value="UniProtKB-KW"/>
</dbReference>
<comment type="caution">
    <text evidence="5">The sequence shown here is derived from an EMBL/GenBank/DDBJ whole genome shotgun (WGS) entry which is preliminary data.</text>
</comment>
<proteinExistence type="inferred from homology"/>
<organism evidence="5 6">
    <name type="scientific">Bittarella massiliensis</name>
    <name type="common">ex Durand et al. 2017</name>
    <dbReference type="NCBI Taxonomy" id="1720313"/>
    <lineage>
        <taxon>Bacteria</taxon>
        <taxon>Bacillati</taxon>
        <taxon>Bacillota</taxon>
        <taxon>Clostridia</taxon>
        <taxon>Eubacteriales</taxon>
        <taxon>Oscillospiraceae</taxon>
        <taxon>Bittarella (ex Durand et al. 2017)</taxon>
    </lineage>
</organism>
<evidence type="ECO:0000256" key="3">
    <source>
        <dbReference type="ARBA" id="ARBA00023125"/>
    </source>
</evidence>
<dbReference type="InterPro" id="IPR044946">
    <property type="entry name" value="Restrct_endonuc_typeI_TRD_sf"/>
</dbReference>
<dbReference type="PANTHER" id="PTHR30408">
    <property type="entry name" value="TYPE-1 RESTRICTION ENZYME ECOKI SPECIFICITY PROTEIN"/>
    <property type="match status" value="1"/>
</dbReference>
<dbReference type="EMBL" id="FQVY01000002">
    <property type="protein sequence ID" value="SHG19189.1"/>
    <property type="molecule type" value="Genomic_DNA"/>
</dbReference>
<dbReference type="SUPFAM" id="SSF116734">
    <property type="entry name" value="DNA methylase specificity domain"/>
    <property type="match status" value="2"/>
</dbReference>
<dbReference type="Proteomes" id="UP000184089">
    <property type="component" value="Unassembled WGS sequence"/>
</dbReference>
<accession>A0AAQ1ME43</accession>
<sequence length="395" mass="45644">MKSNYDILGNHIRLIDNRNKDSITDRVLGINIDKFFMPSVANVIGTDLSRYKLITKGRFACNPMHVGRDERLPVALYTEDEPAIVSPAYFMFEIIDNSILNEDYLMMWFRRPEFDRFCWLRTDGSVRGGITWDDICRMKVPVPRLDKQIEIVQSYQAITDRIALKKQINDNLEATIQAIFKSMFIDYEGADYSDYIDFEFGKYPANWNLVDLDSIIDVRDGTHDSPSPTESGKYLITSRHLLPYAVDRSGAYFINETDYNKANERSKVEYGDILFSMIGTIGIISFITDREIDFAIKNVGLFRTSQNPTMRYFILSYLKSKIVENYISSYMAGSTQSYVSLNVLRKIPLILPPDEVIHRFEKQVTPLYAKMIENTHETIKLNDLKDVITTSMSSR</sequence>
<evidence type="ECO:0000313" key="6">
    <source>
        <dbReference type="Proteomes" id="UP000184089"/>
    </source>
</evidence>
<dbReference type="PANTHER" id="PTHR30408:SF13">
    <property type="entry name" value="TYPE I RESTRICTION ENZYME HINDI SPECIFICITY SUBUNIT"/>
    <property type="match status" value="1"/>
</dbReference>
<dbReference type="GO" id="GO:0003677">
    <property type="term" value="F:DNA binding"/>
    <property type="evidence" value="ECO:0007669"/>
    <property type="project" value="UniProtKB-KW"/>
</dbReference>
<feature type="domain" description="Type I restriction modification DNA specificity" evidence="4">
    <location>
        <begin position="204"/>
        <end position="369"/>
    </location>
</feature>
<dbReference type="Gene3D" id="3.90.220.20">
    <property type="entry name" value="DNA methylase specificity domains"/>
    <property type="match status" value="2"/>
</dbReference>
<dbReference type="InterPro" id="IPR000055">
    <property type="entry name" value="Restrct_endonuc_typeI_TRD"/>
</dbReference>
<gene>
    <name evidence="5" type="ORF">SAMN05444424_1812</name>
</gene>
<keyword evidence="2" id="KW-0680">Restriction system</keyword>
<evidence type="ECO:0000313" key="5">
    <source>
        <dbReference type="EMBL" id="SHG19189.1"/>
    </source>
</evidence>
<name>A0AAQ1ME43_9FIRM</name>
<dbReference type="RefSeq" id="WP_044991840.1">
    <property type="nucleotide sequence ID" value="NZ_FQVY01000002.1"/>
</dbReference>
<comment type="similarity">
    <text evidence="1">Belongs to the type-I restriction system S methylase family.</text>
</comment>
<evidence type="ECO:0000256" key="2">
    <source>
        <dbReference type="ARBA" id="ARBA00022747"/>
    </source>
</evidence>
<keyword evidence="3" id="KW-0238">DNA-binding</keyword>
<dbReference type="InterPro" id="IPR052021">
    <property type="entry name" value="Type-I_RS_S_subunit"/>
</dbReference>